<evidence type="ECO:0000313" key="1">
    <source>
        <dbReference type="EMBL" id="CAB5499696.1"/>
    </source>
</evidence>
<protein>
    <submittedName>
        <fullName evidence="1">Uncharacterized protein</fullName>
    </submittedName>
</protein>
<dbReference type="EMBL" id="CAHJWF010000140">
    <property type="protein sequence ID" value="CAB5499696.1"/>
    <property type="molecule type" value="Genomic_DNA"/>
</dbReference>
<sequence length="41" mass="5018">MVKIAIYTCILKNWKEFFLGNLMFKTIMLHWINVPILEYKN</sequence>
<comment type="caution">
    <text evidence="1">The sequence shown here is derived from an EMBL/GenBank/DDBJ whole genome shotgun (WGS) entry which is preliminary data.</text>
</comment>
<name>A0ABN7G8Y4_9GAMM</name>
<organism evidence="1 2">
    <name type="scientific">Bathymodiolus thermophilus thioautotrophic gill symbiont</name>
    <dbReference type="NCBI Taxonomy" id="2360"/>
    <lineage>
        <taxon>Bacteria</taxon>
        <taxon>Pseudomonadati</taxon>
        <taxon>Pseudomonadota</taxon>
        <taxon>Gammaproteobacteria</taxon>
        <taxon>sulfur-oxidizing symbionts</taxon>
    </lineage>
</organism>
<gene>
    <name evidence="1" type="ORF">AZO1586I_536</name>
</gene>
<accession>A0ABN7G8Y4</accession>
<reference evidence="1 2" key="1">
    <citation type="submission" date="2020-05" db="EMBL/GenBank/DDBJ databases">
        <authorList>
            <person name="Petersen J."/>
            <person name="Sayavedra L."/>
        </authorList>
    </citation>
    <scope>NUCLEOTIDE SEQUENCE [LARGE SCALE GENOMIC DNA]</scope>
    <source>
        <strain evidence="1">B azoricus SOX ET2 1586I</strain>
    </source>
</reference>
<dbReference type="Proteomes" id="UP000626656">
    <property type="component" value="Unassembled WGS sequence"/>
</dbReference>
<evidence type="ECO:0000313" key="2">
    <source>
        <dbReference type="Proteomes" id="UP000626656"/>
    </source>
</evidence>
<proteinExistence type="predicted"/>
<keyword evidence="2" id="KW-1185">Reference proteome</keyword>